<dbReference type="InterPro" id="IPR049492">
    <property type="entry name" value="BD-FAE-like_dom"/>
</dbReference>
<dbReference type="Pfam" id="PF20434">
    <property type="entry name" value="BD-FAE"/>
    <property type="match status" value="1"/>
</dbReference>
<protein>
    <submittedName>
        <fullName evidence="5">Probable lipase/esterase</fullName>
    </submittedName>
</protein>
<dbReference type="SUPFAM" id="SSF53474">
    <property type="entry name" value="alpha/beta-Hydrolases"/>
    <property type="match status" value="1"/>
</dbReference>
<name>A6DJI3_9BACT</name>
<organism evidence="5 6">
    <name type="scientific">Lentisphaera araneosa HTCC2155</name>
    <dbReference type="NCBI Taxonomy" id="313628"/>
    <lineage>
        <taxon>Bacteria</taxon>
        <taxon>Pseudomonadati</taxon>
        <taxon>Lentisphaerota</taxon>
        <taxon>Lentisphaeria</taxon>
        <taxon>Lentisphaerales</taxon>
        <taxon>Lentisphaeraceae</taxon>
        <taxon>Lentisphaera</taxon>
    </lineage>
</organism>
<dbReference type="InterPro" id="IPR050300">
    <property type="entry name" value="GDXG_lipolytic_enzyme"/>
</dbReference>
<dbReference type="Gene3D" id="3.40.50.1820">
    <property type="entry name" value="alpha/beta hydrolase"/>
    <property type="match status" value="1"/>
</dbReference>
<dbReference type="eggNOG" id="COG0657">
    <property type="taxonomic scope" value="Bacteria"/>
</dbReference>
<evidence type="ECO:0000259" key="4">
    <source>
        <dbReference type="Pfam" id="PF20434"/>
    </source>
</evidence>
<dbReference type="InterPro" id="IPR029058">
    <property type="entry name" value="AB_hydrolase_fold"/>
</dbReference>
<dbReference type="OrthoDB" id="265201at2"/>
<dbReference type="RefSeq" id="WP_007278053.1">
    <property type="nucleotide sequence ID" value="NZ_ABCK01000006.1"/>
</dbReference>
<dbReference type="AlphaFoldDB" id="A6DJI3"/>
<evidence type="ECO:0000256" key="3">
    <source>
        <dbReference type="SAM" id="SignalP"/>
    </source>
</evidence>
<evidence type="ECO:0000313" key="5">
    <source>
        <dbReference type="EMBL" id="EDM28057.1"/>
    </source>
</evidence>
<dbReference type="STRING" id="313628.LNTAR_11911"/>
<feature type="signal peptide" evidence="3">
    <location>
        <begin position="1"/>
        <end position="21"/>
    </location>
</feature>
<dbReference type="EMBL" id="ABCK01000006">
    <property type="protein sequence ID" value="EDM28057.1"/>
    <property type="molecule type" value="Genomic_DNA"/>
</dbReference>
<evidence type="ECO:0000256" key="2">
    <source>
        <dbReference type="ARBA" id="ARBA00022801"/>
    </source>
</evidence>
<sequence>MKILVKASLFFSLLLSLVAQEKVAPTLADVKYGPHKRDLMNLWLVETDKPLGVLVHIHGGGWVGGDKANEQHPNVFQNHYHTISISYPLVSSGDIQPAMANSTARAIQFIRYKAKEWKIDPDRILLTGGSAGAASSMWLAAHDDMADPNSEDPIARQSTRVAGALAGGGQTTLDPFLIERRIGPETLKHGMLYKPFGGENIEELKKNWESKYKAFSNKYTALSHISKDDPPMFLTYKDAEVPARDPGHGIHHGMFGLMLKEKADKVGAKVYVQCKGHTPEIKQADFVNSILIKK</sequence>
<feature type="domain" description="BD-FAE-like" evidence="4">
    <location>
        <begin position="47"/>
        <end position="241"/>
    </location>
</feature>
<dbReference type="GO" id="GO:0004806">
    <property type="term" value="F:triacylglycerol lipase activity"/>
    <property type="evidence" value="ECO:0007669"/>
    <property type="project" value="TreeGrafter"/>
</dbReference>
<proteinExistence type="inferred from homology"/>
<accession>A6DJI3</accession>
<keyword evidence="6" id="KW-1185">Reference proteome</keyword>
<dbReference type="PANTHER" id="PTHR48081">
    <property type="entry name" value="AB HYDROLASE SUPERFAMILY PROTEIN C4A8.06C"/>
    <property type="match status" value="1"/>
</dbReference>
<dbReference type="Proteomes" id="UP000004947">
    <property type="component" value="Unassembled WGS sequence"/>
</dbReference>
<gene>
    <name evidence="5" type="ORF">LNTAR_11911</name>
</gene>
<evidence type="ECO:0000313" key="6">
    <source>
        <dbReference type="Proteomes" id="UP000004947"/>
    </source>
</evidence>
<feature type="chain" id="PRO_5002694441" evidence="3">
    <location>
        <begin position="22"/>
        <end position="294"/>
    </location>
</feature>
<dbReference type="PANTHER" id="PTHR48081:SF30">
    <property type="entry name" value="ACETYL-HYDROLASE LIPR-RELATED"/>
    <property type="match status" value="1"/>
</dbReference>
<keyword evidence="2" id="KW-0378">Hydrolase</keyword>
<reference evidence="5 6" key="1">
    <citation type="journal article" date="2010" name="J. Bacteriol.">
        <title>Genome sequence of Lentisphaera araneosa HTCC2155T, the type species of the order Lentisphaerales in the phylum Lentisphaerae.</title>
        <authorList>
            <person name="Thrash J.C."/>
            <person name="Cho J.C."/>
            <person name="Vergin K.L."/>
            <person name="Morris R.M."/>
            <person name="Giovannoni S.J."/>
        </authorList>
    </citation>
    <scope>NUCLEOTIDE SEQUENCE [LARGE SCALE GENOMIC DNA]</scope>
    <source>
        <strain evidence="5 6">HTCC2155</strain>
    </source>
</reference>
<comment type="similarity">
    <text evidence="1">Belongs to the 'GDXG' lipolytic enzyme family.</text>
</comment>
<comment type="caution">
    <text evidence="5">The sequence shown here is derived from an EMBL/GenBank/DDBJ whole genome shotgun (WGS) entry which is preliminary data.</text>
</comment>
<evidence type="ECO:0000256" key="1">
    <source>
        <dbReference type="ARBA" id="ARBA00010515"/>
    </source>
</evidence>
<keyword evidence="3" id="KW-0732">Signal</keyword>